<evidence type="ECO:0000256" key="1">
    <source>
        <dbReference type="SAM" id="Phobius"/>
    </source>
</evidence>
<keyword evidence="1" id="KW-1133">Transmembrane helix</keyword>
<reference evidence="2" key="1">
    <citation type="submission" date="2018-05" db="EMBL/GenBank/DDBJ databases">
        <authorList>
            <person name="Lanie J.A."/>
            <person name="Ng W.-L."/>
            <person name="Kazmierczak K.M."/>
            <person name="Andrzejewski T.M."/>
            <person name="Davidsen T.M."/>
            <person name="Wayne K.J."/>
            <person name="Tettelin H."/>
            <person name="Glass J.I."/>
            <person name="Rusch D."/>
            <person name="Podicherti R."/>
            <person name="Tsui H.-C.T."/>
            <person name="Winkler M.E."/>
        </authorList>
    </citation>
    <scope>NUCLEOTIDE SEQUENCE</scope>
</reference>
<feature type="transmembrane region" description="Helical" evidence="1">
    <location>
        <begin position="7"/>
        <end position="27"/>
    </location>
</feature>
<accession>A0A382HP29</accession>
<sequence>MKKALGITLITFGLLFVAIFGTSVYMVGSEENSDEWVIEDCERRVSAGEYARWDEEAMDRCIEDGFKTLAGVGAFLIFGIVLGLIGFGILYWGYRLVTRPNVKRYLSHSSRRRN</sequence>
<protein>
    <submittedName>
        <fullName evidence="2">Uncharacterized protein</fullName>
    </submittedName>
</protein>
<keyword evidence="1" id="KW-0812">Transmembrane</keyword>
<proteinExistence type="predicted"/>
<gene>
    <name evidence="2" type="ORF">METZ01_LOCUS241884</name>
</gene>
<feature type="transmembrane region" description="Helical" evidence="1">
    <location>
        <begin position="72"/>
        <end position="94"/>
    </location>
</feature>
<organism evidence="2">
    <name type="scientific">marine metagenome</name>
    <dbReference type="NCBI Taxonomy" id="408172"/>
    <lineage>
        <taxon>unclassified sequences</taxon>
        <taxon>metagenomes</taxon>
        <taxon>ecological metagenomes</taxon>
    </lineage>
</organism>
<dbReference type="AlphaFoldDB" id="A0A382HP29"/>
<dbReference type="EMBL" id="UINC01062421">
    <property type="protein sequence ID" value="SVB89030.1"/>
    <property type="molecule type" value="Genomic_DNA"/>
</dbReference>
<name>A0A382HP29_9ZZZZ</name>
<keyword evidence="1" id="KW-0472">Membrane</keyword>
<evidence type="ECO:0000313" key="2">
    <source>
        <dbReference type="EMBL" id="SVB89030.1"/>
    </source>
</evidence>